<dbReference type="Proteomes" id="UP000654471">
    <property type="component" value="Unassembled WGS sequence"/>
</dbReference>
<reference evidence="4" key="1">
    <citation type="journal article" date="2019" name="Int. J. Syst. Evol. Microbiol.">
        <title>The Global Catalogue of Microorganisms (GCM) 10K type strain sequencing project: providing services to taxonomists for standard genome sequencing and annotation.</title>
        <authorList>
            <consortium name="The Broad Institute Genomics Platform"/>
            <consortium name="The Broad Institute Genome Sequencing Center for Infectious Disease"/>
            <person name="Wu L."/>
            <person name="Ma J."/>
        </authorList>
    </citation>
    <scope>NUCLEOTIDE SEQUENCE [LARGE SCALE GENOMIC DNA]</scope>
    <source>
        <strain evidence="4">JCM 3399</strain>
    </source>
</reference>
<proteinExistence type="predicted"/>
<evidence type="ECO:0000313" key="3">
    <source>
        <dbReference type="EMBL" id="GGU41730.1"/>
    </source>
</evidence>
<evidence type="ECO:0000256" key="1">
    <source>
        <dbReference type="ARBA" id="ARBA00022527"/>
    </source>
</evidence>
<protein>
    <recommendedName>
        <fullName evidence="2">Histidine kinase/HSP90-like ATPase domain-containing protein</fullName>
    </recommendedName>
</protein>
<name>A0ABQ2ULS3_9ACTN</name>
<keyword evidence="4" id="KW-1185">Reference proteome</keyword>
<dbReference type="EMBL" id="BMRP01000001">
    <property type="protein sequence ID" value="GGU41730.1"/>
    <property type="molecule type" value="Genomic_DNA"/>
</dbReference>
<dbReference type="RefSeq" id="WP_229851630.1">
    <property type="nucleotide sequence ID" value="NZ_BMRP01000001.1"/>
</dbReference>
<dbReference type="CDD" id="cd16936">
    <property type="entry name" value="HATPase_RsbW-like"/>
    <property type="match status" value="1"/>
</dbReference>
<dbReference type="InterPro" id="IPR003594">
    <property type="entry name" value="HATPase_dom"/>
</dbReference>
<gene>
    <name evidence="3" type="ORF">GCM10010211_00970</name>
</gene>
<dbReference type="Gene3D" id="3.30.565.10">
    <property type="entry name" value="Histidine kinase-like ATPase, C-terminal domain"/>
    <property type="match status" value="1"/>
</dbReference>
<evidence type="ECO:0000313" key="4">
    <source>
        <dbReference type="Proteomes" id="UP000654471"/>
    </source>
</evidence>
<accession>A0ABQ2ULS3</accession>
<dbReference type="SUPFAM" id="SSF55874">
    <property type="entry name" value="ATPase domain of HSP90 chaperone/DNA topoisomerase II/histidine kinase"/>
    <property type="match status" value="1"/>
</dbReference>
<dbReference type="PANTHER" id="PTHR35526">
    <property type="entry name" value="ANTI-SIGMA-F FACTOR RSBW-RELATED"/>
    <property type="match status" value="1"/>
</dbReference>
<feature type="domain" description="Histidine kinase/HSP90-like ATPase" evidence="2">
    <location>
        <begin position="17"/>
        <end position="112"/>
    </location>
</feature>
<evidence type="ECO:0000259" key="2">
    <source>
        <dbReference type="Pfam" id="PF13581"/>
    </source>
</evidence>
<sequence length="135" mass="14531">MTMMTVLGPPRYQERCPAREEAVPRARHEVAQALSSWGLDSIVQAAESVVSELMNNAVAHTDTAAVGVSVTRITATRVRLVVTDSSPVRPHAQAPDDDDEHGRGLLIVDAFAACWGADRVLGGKRMWAELEVPCG</sequence>
<dbReference type="PANTHER" id="PTHR35526:SF3">
    <property type="entry name" value="ANTI-SIGMA-F FACTOR RSBW"/>
    <property type="match status" value="1"/>
</dbReference>
<comment type="caution">
    <text evidence="3">The sequence shown here is derived from an EMBL/GenBank/DDBJ whole genome shotgun (WGS) entry which is preliminary data.</text>
</comment>
<keyword evidence="1" id="KW-0808">Transferase</keyword>
<dbReference type="Pfam" id="PF13581">
    <property type="entry name" value="HATPase_c_2"/>
    <property type="match status" value="1"/>
</dbReference>
<dbReference type="InterPro" id="IPR050267">
    <property type="entry name" value="Anti-sigma-factor_SerPK"/>
</dbReference>
<dbReference type="InterPro" id="IPR036890">
    <property type="entry name" value="HATPase_C_sf"/>
</dbReference>
<keyword evidence="1" id="KW-0723">Serine/threonine-protein kinase</keyword>
<organism evidence="3 4">
    <name type="scientific">Streptomyces albospinus</name>
    <dbReference type="NCBI Taxonomy" id="285515"/>
    <lineage>
        <taxon>Bacteria</taxon>
        <taxon>Bacillati</taxon>
        <taxon>Actinomycetota</taxon>
        <taxon>Actinomycetes</taxon>
        <taxon>Kitasatosporales</taxon>
        <taxon>Streptomycetaceae</taxon>
        <taxon>Streptomyces</taxon>
    </lineage>
</organism>
<keyword evidence="1" id="KW-0418">Kinase</keyword>